<feature type="repeat" description="PPR" evidence="2">
    <location>
        <begin position="409"/>
        <end position="439"/>
    </location>
</feature>
<gene>
    <name evidence="3" type="ORF">POM88_039440</name>
</gene>
<dbReference type="PANTHER" id="PTHR47926:SF528">
    <property type="entry name" value="PENTATRICOPEPTIDE REPEAT-CONTAINING PROTEIN"/>
    <property type="match status" value="1"/>
</dbReference>
<dbReference type="InterPro" id="IPR011990">
    <property type="entry name" value="TPR-like_helical_dom_sf"/>
</dbReference>
<feature type="repeat" description="PPR" evidence="2">
    <location>
        <begin position="511"/>
        <end position="541"/>
    </location>
</feature>
<dbReference type="InterPro" id="IPR046960">
    <property type="entry name" value="PPR_At4g14850-like_plant"/>
</dbReference>
<proteinExistence type="predicted"/>
<dbReference type="GO" id="GO:0003723">
    <property type="term" value="F:RNA binding"/>
    <property type="evidence" value="ECO:0007669"/>
    <property type="project" value="InterPro"/>
</dbReference>
<feature type="repeat" description="PPR" evidence="2">
    <location>
        <begin position="339"/>
        <end position="373"/>
    </location>
</feature>
<name>A0AAD8HB74_9APIA</name>
<comment type="caution">
    <text evidence="3">The sequence shown here is derived from an EMBL/GenBank/DDBJ whole genome shotgun (WGS) entry which is preliminary data.</text>
</comment>
<dbReference type="FunFam" id="1.25.40.10:FF:000348">
    <property type="entry name" value="Pentatricopeptide repeat-containing protein chloroplastic"/>
    <property type="match status" value="1"/>
</dbReference>
<dbReference type="PANTHER" id="PTHR47926">
    <property type="entry name" value="PENTATRICOPEPTIDE REPEAT-CONTAINING PROTEIN"/>
    <property type="match status" value="1"/>
</dbReference>
<reference evidence="3" key="2">
    <citation type="submission" date="2023-05" db="EMBL/GenBank/DDBJ databases">
        <authorList>
            <person name="Schelkunov M.I."/>
        </authorList>
    </citation>
    <scope>NUCLEOTIDE SEQUENCE</scope>
    <source>
        <strain evidence="3">Hsosn_3</strain>
        <tissue evidence="3">Leaf</tissue>
    </source>
</reference>
<evidence type="ECO:0000313" key="4">
    <source>
        <dbReference type="Proteomes" id="UP001237642"/>
    </source>
</evidence>
<dbReference type="NCBIfam" id="TIGR00756">
    <property type="entry name" value="PPR"/>
    <property type="match status" value="8"/>
</dbReference>
<dbReference type="FunFam" id="1.25.40.10:FF:000090">
    <property type="entry name" value="Pentatricopeptide repeat-containing protein, chloroplastic"/>
    <property type="match status" value="1"/>
</dbReference>
<keyword evidence="4" id="KW-1185">Reference proteome</keyword>
<keyword evidence="1" id="KW-0677">Repeat</keyword>
<dbReference type="FunFam" id="1.25.40.10:FF:000470">
    <property type="entry name" value="Pentatricopeptide repeat-containing protein At5g66520"/>
    <property type="match status" value="1"/>
</dbReference>
<feature type="repeat" description="PPR" evidence="2">
    <location>
        <begin position="277"/>
        <end position="311"/>
    </location>
</feature>
<sequence>MLKFLTGISRHNKLLFPVHQILQLSTSIPAISRTYSFNSHVHETLHCFLEKCSSMKHLKLIHAQIILNGLSNQIVTLSKLISFCALSKDGDIVYAHQLFDNLPEPNRHMYNSLIRGYSNSDDPTKAVLIYQQMNYFGISPNEFTLPFVLKACAFKSLYVEGVLVHGQVLKLGFGSHVCVQNVLISFYFGCGMSDCSGRVFHEISDRTLVSWNSMIGGYSKMGCSKEAFLLFAEMRELGVKPDGFTFVSLLSVCSEKCDVELGKFVHWYIEINGVKTDIYVRNSLVDMYAKCGYLNTAQALFDKMEDRNVVSWTTMVTAYAKRGLTHSAKRFFDQMPLKNVVSWNSMISCYIQEGCFGEALELFFKMCDLKYVPDETTLVGVISACCQLGDLAVGKKIHDYIHNNKVLYGVTLYNALVDMYAKCGSVETALAIFLNMPEKNVVSWNVMIGALALHGDGYKAIELFERMEADSVLPDKITFTGLLSACCHCGLTDMGRYYFDKMTSVYKVPCDIEHYACMIDLLSRGGNFREAMELIGRMPMKPDIVIWGALLGGCRIHGNVEIAKQIVKHVLELETYSAGLYVLISNIYCEAQRWEDMKRIRKLMQQHGITKGSGISSIESTGFI</sequence>
<evidence type="ECO:0000256" key="2">
    <source>
        <dbReference type="PROSITE-ProRule" id="PRU00708"/>
    </source>
</evidence>
<feature type="repeat" description="PPR" evidence="2">
    <location>
        <begin position="106"/>
        <end position="140"/>
    </location>
</feature>
<dbReference type="Proteomes" id="UP001237642">
    <property type="component" value="Unassembled WGS sequence"/>
</dbReference>
<evidence type="ECO:0000313" key="3">
    <source>
        <dbReference type="EMBL" id="KAK1363879.1"/>
    </source>
</evidence>
<evidence type="ECO:0000256" key="1">
    <source>
        <dbReference type="ARBA" id="ARBA00022737"/>
    </source>
</evidence>
<reference evidence="3" key="1">
    <citation type="submission" date="2023-02" db="EMBL/GenBank/DDBJ databases">
        <title>Genome of toxic invasive species Heracleum sosnowskyi carries increased number of genes despite the absence of recent whole-genome duplications.</title>
        <authorList>
            <person name="Schelkunov M."/>
            <person name="Shtratnikova V."/>
            <person name="Makarenko M."/>
            <person name="Klepikova A."/>
            <person name="Omelchenko D."/>
            <person name="Novikova G."/>
            <person name="Obukhova E."/>
            <person name="Bogdanov V."/>
            <person name="Penin A."/>
            <person name="Logacheva M."/>
        </authorList>
    </citation>
    <scope>NUCLEOTIDE SEQUENCE</scope>
    <source>
        <strain evidence="3">Hsosn_3</strain>
        <tissue evidence="3">Leaf</tissue>
    </source>
</reference>
<organism evidence="3 4">
    <name type="scientific">Heracleum sosnowskyi</name>
    <dbReference type="NCBI Taxonomy" id="360622"/>
    <lineage>
        <taxon>Eukaryota</taxon>
        <taxon>Viridiplantae</taxon>
        <taxon>Streptophyta</taxon>
        <taxon>Embryophyta</taxon>
        <taxon>Tracheophyta</taxon>
        <taxon>Spermatophyta</taxon>
        <taxon>Magnoliopsida</taxon>
        <taxon>eudicotyledons</taxon>
        <taxon>Gunneridae</taxon>
        <taxon>Pentapetalae</taxon>
        <taxon>asterids</taxon>
        <taxon>campanulids</taxon>
        <taxon>Apiales</taxon>
        <taxon>Apiaceae</taxon>
        <taxon>Apioideae</taxon>
        <taxon>apioid superclade</taxon>
        <taxon>Tordylieae</taxon>
        <taxon>Tordyliinae</taxon>
        <taxon>Heracleum</taxon>
    </lineage>
</organism>
<dbReference type="InterPro" id="IPR002885">
    <property type="entry name" value="PPR_rpt"/>
</dbReference>
<dbReference type="EMBL" id="JAUIZM010000009">
    <property type="protein sequence ID" value="KAK1363879.1"/>
    <property type="molecule type" value="Genomic_DNA"/>
</dbReference>
<dbReference type="Pfam" id="PF20431">
    <property type="entry name" value="E_motif"/>
    <property type="match status" value="1"/>
</dbReference>
<dbReference type="PROSITE" id="PS51375">
    <property type="entry name" value="PPR"/>
    <property type="match status" value="7"/>
</dbReference>
<dbReference type="InterPro" id="IPR046848">
    <property type="entry name" value="E_motif"/>
</dbReference>
<dbReference type="Pfam" id="PF13041">
    <property type="entry name" value="PPR_2"/>
    <property type="match status" value="4"/>
</dbReference>
<feature type="repeat" description="PPR" evidence="2">
    <location>
        <begin position="440"/>
        <end position="474"/>
    </location>
</feature>
<dbReference type="Pfam" id="PF01535">
    <property type="entry name" value="PPR"/>
    <property type="match status" value="2"/>
</dbReference>
<accession>A0AAD8HB74</accession>
<feature type="repeat" description="PPR" evidence="2">
    <location>
        <begin position="207"/>
        <end position="241"/>
    </location>
</feature>
<dbReference type="Gene3D" id="1.25.40.10">
    <property type="entry name" value="Tetratricopeptide repeat domain"/>
    <property type="match status" value="4"/>
</dbReference>
<dbReference type="AlphaFoldDB" id="A0AAD8HB74"/>
<dbReference type="GO" id="GO:0009451">
    <property type="term" value="P:RNA modification"/>
    <property type="evidence" value="ECO:0007669"/>
    <property type="project" value="InterPro"/>
</dbReference>
<protein>
    <submittedName>
        <fullName evidence="3">Pentatricopeptide repeat-containing protein</fullName>
    </submittedName>
</protein>